<dbReference type="PATRIC" id="fig|54915.3.peg.3996"/>
<protein>
    <submittedName>
        <fullName evidence="2">Uncharacterized protein</fullName>
    </submittedName>
</protein>
<dbReference type="EMBL" id="LGIQ01000009">
    <property type="protein sequence ID" value="KNB71863.1"/>
    <property type="molecule type" value="Genomic_DNA"/>
</dbReference>
<feature type="signal peptide" evidence="1">
    <location>
        <begin position="1"/>
        <end position="27"/>
    </location>
</feature>
<dbReference type="AlphaFoldDB" id="A0A0K9YT37"/>
<feature type="chain" id="PRO_5005533614" evidence="1">
    <location>
        <begin position="28"/>
        <end position="66"/>
    </location>
</feature>
<organism evidence="2 3">
    <name type="scientific">Brevibacillus reuszeri</name>
    <dbReference type="NCBI Taxonomy" id="54915"/>
    <lineage>
        <taxon>Bacteria</taxon>
        <taxon>Bacillati</taxon>
        <taxon>Bacillota</taxon>
        <taxon>Bacilli</taxon>
        <taxon>Bacillales</taxon>
        <taxon>Paenibacillaceae</taxon>
        <taxon>Brevibacillus</taxon>
    </lineage>
</organism>
<dbReference type="Proteomes" id="UP000036834">
    <property type="component" value="Unassembled WGS sequence"/>
</dbReference>
<evidence type="ECO:0000313" key="2">
    <source>
        <dbReference type="EMBL" id="KNB71863.1"/>
    </source>
</evidence>
<reference evidence="3" key="1">
    <citation type="submission" date="2015-07" db="EMBL/GenBank/DDBJ databases">
        <title>Genome sequencing project for genomic taxonomy and phylogenomics of Bacillus-like bacteria.</title>
        <authorList>
            <person name="Liu B."/>
            <person name="Wang J."/>
            <person name="Zhu Y."/>
            <person name="Liu G."/>
            <person name="Chen Q."/>
            <person name="Chen Z."/>
            <person name="Lan J."/>
            <person name="Che J."/>
            <person name="Ge C."/>
            <person name="Shi H."/>
            <person name="Pan Z."/>
            <person name="Liu X."/>
        </authorList>
    </citation>
    <scope>NUCLEOTIDE SEQUENCE [LARGE SCALE GENOMIC DNA]</scope>
    <source>
        <strain evidence="3">DSM 9887</strain>
    </source>
</reference>
<sequence length="66" mass="7087">MAKSQSMRTAYKLMCLILLHGSSPIPAALVKSGEVVLAGSKAGLFKSWLWSGDESMATQYEIAVAR</sequence>
<evidence type="ECO:0000256" key="1">
    <source>
        <dbReference type="SAM" id="SignalP"/>
    </source>
</evidence>
<name>A0A0K9YT37_9BACL</name>
<accession>A0A0K9YT37</accession>
<evidence type="ECO:0000313" key="3">
    <source>
        <dbReference type="Proteomes" id="UP000036834"/>
    </source>
</evidence>
<keyword evidence="1" id="KW-0732">Signal</keyword>
<gene>
    <name evidence="2" type="ORF">ADS79_24275</name>
</gene>
<proteinExistence type="predicted"/>
<comment type="caution">
    <text evidence="2">The sequence shown here is derived from an EMBL/GenBank/DDBJ whole genome shotgun (WGS) entry which is preliminary data.</text>
</comment>